<keyword evidence="1" id="KW-0732">Signal</keyword>
<dbReference type="EMBL" id="KN847979">
    <property type="protein sequence ID" value="KIR47664.1"/>
    <property type="molecule type" value="Genomic_DNA"/>
</dbReference>
<feature type="signal peptide" evidence="1">
    <location>
        <begin position="1"/>
        <end position="16"/>
    </location>
</feature>
<evidence type="ECO:0000313" key="2">
    <source>
        <dbReference type="EMBL" id="KIR47664.1"/>
    </source>
</evidence>
<name>A0A0D0VMP6_CRYGA</name>
<feature type="non-terminal residue" evidence="2">
    <location>
        <position position="50"/>
    </location>
</feature>
<dbReference type="AlphaFoldDB" id="A0A0D0VMP6"/>
<gene>
    <name evidence="2" type="ORF">I312_02811</name>
</gene>
<reference evidence="2" key="1">
    <citation type="submission" date="2015-01" db="EMBL/GenBank/DDBJ databases">
        <title>The Genome Sequence of Cryptococcus gattii CA1280.</title>
        <authorList>
            <consortium name="The Broad Institute Genomics Platform"/>
            <person name="Cuomo C."/>
            <person name="Litvintseva A."/>
            <person name="Chen Y."/>
            <person name="Heitman J."/>
            <person name="Sun S."/>
            <person name="Springer D."/>
            <person name="Dromer F."/>
            <person name="Young S."/>
            <person name="Zeng Q."/>
            <person name="Gargeya S."/>
            <person name="Abouelleil A."/>
            <person name="Alvarado L."/>
            <person name="Chapman S.B."/>
            <person name="Gainer-Dewar J."/>
            <person name="Goldberg J."/>
            <person name="Griggs A."/>
            <person name="Gujja S."/>
            <person name="Hansen M."/>
            <person name="Howarth C."/>
            <person name="Imamovic A."/>
            <person name="Larimer J."/>
            <person name="Murphy C."/>
            <person name="Naylor J."/>
            <person name="Pearson M."/>
            <person name="Priest M."/>
            <person name="Roberts A."/>
            <person name="Saif S."/>
            <person name="Shea T."/>
            <person name="Sykes S."/>
            <person name="Wortman J."/>
            <person name="Nusbaum C."/>
            <person name="Birren B."/>
        </authorList>
    </citation>
    <scope>NUCLEOTIDE SEQUENCE [LARGE SCALE GENOMIC DNA]</scope>
    <source>
        <strain evidence="2">CA1280</strain>
    </source>
</reference>
<protein>
    <submittedName>
        <fullName evidence="2">Uncharacterized protein</fullName>
    </submittedName>
</protein>
<proteinExistence type="predicted"/>
<organism evidence="2">
    <name type="scientific">Cryptococcus bacillisporus CA1280</name>
    <dbReference type="NCBI Taxonomy" id="1296109"/>
    <lineage>
        <taxon>Eukaryota</taxon>
        <taxon>Fungi</taxon>
        <taxon>Dikarya</taxon>
        <taxon>Basidiomycota</taxon>
        <taxon>Agaricomycotina</taxon>
        <taxon>Tremellomycetes</taxon>
        <taxon>Tremellales</taxon>
        <taxon>Cryptococcaceae</taxon>
        <taxon>Cryptococcus</taxon>
        <taxon>Cryptococcus gattii species complex</taxon>
    </lineage>
</organism>
<sequence>CLLLILLSLETRQCLLTSYLSEIQWILQISRLSSRQWILESWICSLQVIR</sequence>
<dbReference type="HOGENOM" id="CLU_3129707_0_0_1"/>
<evidence type="ECO:0000256" key="1">
    <source>
        <dbReference type="SAM" id="SignalP"/>
    </source>
</evidence>
<feature type="chain" id="PRO_5002223540" evidence="1">
    <location>
        <begin position="17"/>
        <end position="50"/>
    </location>
</feature>
<feature type="non-terminal residue" evidence="2">
    <location>
        <position position="1"/>
    </location>
</feature>
<accession>A0A0D0VMP6</accession>